<feature type="signal peptide" evidence="2">
    <location>
        <begin position="1"/>
        <end position="35"/>
    </location>
</feature>
<dbReference type="Proteomes" id="UP000199423">
    <property type="component" value="Unassembled WGS sequence"/>
</dbReference>
<proteinExistence type="predicted"/>
<keyword evidence="5" id="KW-1185">Reference proteome</keyword>
<dbReference type="InterPro" id="IPR006315">
    <property type="entry name" value="OM_autotransptr_brl_dom"/>
</dbReference>
<dbReference type="InterPro" id="IPR036709">
    <property type="entry name" value="Autotransporte_beta_dom_sf"/>
</dbReference>
<dbReference type="Pfam" id="PF03797">
    <property type="entry name" value="Autotransporter"/>
    <property type="match status" value="1"/>
</dbReference>
<evidence type="ECO:0000259" key="3">
    <source>
        <dbReference type="PROSITE" id="PS51208"/>
    </source>
</evidence>
<dbReference type="EMBL" id="FPCH01000002">
    <property type="protein sequence ID" value="SFV34389.1"/>
    <property type="molecule type" value="Genomic_DNA"/>
</dbReference>
<reference evidence="5" key="1">
    <citation type="submission" date="2016-10" db="EMBL/GenBank/DDBJ databases">
        <authorList>
            <person name="Varghese N."/>
            <person name="Submissions S."/>
        </authorList>
    </citation>
    <scope>NUCLEOTIDE SEQUENCE [LARGE SCALE GENOMIC DNA]</scope>
    <source>
        <strain evidence="5">DSM 1565</strain>
    </source>
</reference>
<feature type="domain" description="Autotransporter" evidence="3">
    <location>
        <begin position="695"/>
        <end position="974"/>
    </location>
</feature>
<feature type="chain" id="PRO_5011797267" evidence="2">
    <location>
        <begin position="36"/>
        <end position="974"/>
    </location>
</feature>
<evidence type="ECO:0000313" key="5">
    <source>
        <dbReference type="Proteomes" id="UP000199423"/>
    </source>
</evidence>
<dbReference type="InterPro" id="IPR005546">
    <property type="entry name" value="Autotransporte_beta"/>
</dbReference>
<protein>
    <submittedName>
        <fullName evidence="4">Outer membrane autotransporter barrel domain-containing protein</fullName>
    </submittedName>
</protein>
<gene>
    <name evidence="4" type="ORF">SAMN04488557_2308</name>
</gene>
<dbReference type="AlphaFoldDB" id="A0A1I7NIB6"/>
<name>A0A1I7NIB6_9HYPH</name>
<evidence type="ECO:0000256" key="1">
    <source>
        <dbReference type="SAM" id="MobiDB-lite"/>
    </source>
</evidence>
<dbReference type="Gene3D" id="2.40.128.130">
    <property type="entry name" value="Autotransporter beta-domain"/>
    <property type="match status" value="1"/>
</dbReference>
<dbReference type="RefSeq" id="WP_244531198.1">
    <property type="nucleotide sequence ID" value="NZ_FPCH01000002.1"/>
</dbReference>
<keyword evidence="2" id="KW-0732">Signal</keyword>
<dbReference type="SMART" id="SM00869">
    <property type="entry name" value="Autotransporter"/>
    <property type="match status" value="1"/>
</dbReference>
<dbReference type="SUPFAM" id="SSF103515">
    <property type="entry name" value="Autotransporter"/>
    <property type="match status" value="1"/>
</dbReference>
<evidence type="ECO:0000313" key="4">
    <source>
        <dbReference type="EMBL" id="SFV34389.1"/>
    </source>
</evidence>
<dbReference type="PROSITE" id="PS51208">
    <property type="entry name" value="AUTOTRANSPORTER"/>
    <property type="match status" value="1"/>
</dbReference>
<dbReference type="GO" id="GO:0019867">
    <property type="term" value="C:outer membrane"/>
    <property type="evidence" value="ECO:0007669"/>
    <property type="project" value="InterPro"/>
</dbReference>
<dbReference type="NCBIfam" id="TIGR01414">
    <property type="entry name" value="autotrans_barl"/>
    <property type="match status" value="1"/>
</dbReference>
<feature type="region of interest" description="Disordered" evidence="1">
    <location>
        <begin position="671"/>
        <end position="691"/>
    </location>
</feature>
<evidence type="ECO:0000256" key="2">
    <source>
        <dbReference type="SAM" id="SignalP"/>
    </source>
</evidence>
<dbReference type="STRING" id="51670.SAMN04488557_2308"/>
<sequence>MDRIRSGAFALSGGLCVRAALLGLAVCSFASHASAADRTYTTLNFGDYSTFLTGIRGNTIVGNYAMPNSSATGGLLYDIPSGTFTAFPISTDDGVNYPGAISSSPYGPSFGSLDGILRTVGSYQTSESAPYDLSYLYDGALAPGANLTTLIYPSTQMNPTLFTIAHSTFGDTVVGNYDTQLATGNAFIYSISTGTYVTNNFPGAISTTAYGVYGNLIAGGYSPVGVGNGLGLDRGYIYNMTTDTWKTYNHPDAVITHFEGITGGGRAGTYNLVSDWVDIDGNVHAAVLHIAANGDETWIELGVGDYLTSANSMYGEQVIGVYVDDDHKINGYVVNLPEFYDPIRNSTIIETTTADSPALSGVEGDDIVNDGIILTSGANAPGIRSDTYGVVTNNGTISVTGPESAGVEMNGDYGTLLNGGTILAEPGGYAIRTGSTASGSAIANAGIINGKVSVTGALPARFENSGWMGITATGAGTTHSISGTFVQTSSGTLALRVGQENDALNITGAARIAGTEFTVFDAAGLRNHYTLMTASEGLSGTFEKFTQIGLGRYISTDLAYTLNDVTLNLSSEITSFDDLSANQTAVGRTLDNAFNSNGRLPGHLAAIYGLTDRQLPGALNALSGEVYASEHSVLIDQAFYSRQAVLSRLRQFGGADSGGADGALAHVGPASMSNLGGPDRGEGFNAANQAAGIPPTGPATTFWTQAFGARGSIDGNGNASSARSNLAGVLTGADIQFDGNWRAGLALGYSSSNTQVSAQRSAADVDGGLIAFYGGTHYGALNLRLGATVGFNSIDTTRTVAFQGFVDRTHANYSASTAQAFGELGYATSWGAVALEPFTNLAWVHLDSAAFTEAGGDAALAGASSSGDVGYSSLGVRAAGNYSLSNGMAFVPHVSVAWQYAFGDLAPETSLALASVSGSNFSVSGVPLARNAALIDAGADLRISTDAKIGVSYTGQLAKDARDNAIAGNVRLKF</sequence>
<organism evidence="4 5">
    <name type="scientific">Hyphomicrobium facile</name>
    <dbReference type="NCBI Taxonomy" id="51670"/>
    <lineage>
        <taxon>Bacteria</taxon>
        <taxon>Pseudomonadati</taxon>
        <taxon>Pseudomonadota</taxon>
        <taxon>Alphaproteobacteria</taxon>
        <taxon>Hyphomicrobiales</taxon>
        <taxon>Hyphomicrobiaceae</taxon>
        <taxon>Hyphomicrobium</taxon>
    </lineage>
</organism>
<accession>A0A1I7NIB6</accession>